<dbReference type="EMBL" id="OE004643">
    <property type="protein sequence ID" value="CAD7461333.1"/>
    <property type="molecule type" value="Genomic_DNA"/>
</dbReference>
<accession>A0A7R9IMV3</accession>
<proteinExistence type="predicted"/>
<feature type="compositionally biased region" description="Pro residues" evidence="1">
    <location>
        <begin position="562"/>
        <end position="590"/>
    </location>
</feature>
<feature type="compositionally biased region" description="Polar residues" evidence="1">
    <location>
        <begin position="974"/>
        <end position="983"/>
    </location>
</feature>
<dbReference type="Pfam" id="PF15961">
    <property type="entry name" value="DUF4764"/>
    <property type="match status" value="1"/>
</dbReference>
<reference evidence="3" key="1">
    <citation type="submission" date="2020-11" db="EMBL/GenBank/DDBJ databases">
        <authorList>
            <person name="Tran Van P."/>
        </authorList>
    </citation>
    <scope>NUCLEOTIDE SEQUENCE</scope>
</reference>
<feature type="domain" description="DUF4764" evidence="2">
    <location>
        <begin position="151"/>
        <end position="269"/>
    </location>
</feature>
<feature type="region of interest" description="Disordered" evidence="1">
    <location>
        <begin position="95"/>
        <end position="169"/>
    </location>
</feature>
<feature type="compositionally biased region" description="Basic residues" evidence="1">
    <location>
        <begin position="157"/>
        <end position="169"/>
    </location>
</feature>
<dbReference type="PANTHER" id="PTHR16116:SF5">
    <property type="entry name" value="ZINC FINGER PROTEIN 839"/>
    <property type="match status" value="1"/>
</dbReference>
<organism evidence="3">
    <name type="scientific">Timema tahoe</name>
    <dbReference type="NCBI Taxonomy" id="61484"/>
    <lineage>
        <taxon>Eukaryota</taxon>
        <taxon>Metazoa</taxon>
        <taxon>Ecdysozoa</taxon>
        <taxon>Arthropoda</taxon>
        <taxon>Hexapoda</taxon>
        <taxon>Insecta</taxon>
        <taxon>Pterygota</taxon>
        <taxon>Neoptera</taxon>
        <taxon>Polyneoptera</taxon>
        <taxon>Phasmatodea</taxon>
        <taxon>Timematodea</taxon>
        <taxon>Timematoidea</taxon>
        <taxon>Timematidae</taxon>
        <taxon>Timema</taxon>
    </lineage>
</organism>
<feature type="region of interest" description="Disordered" evidence="1">
    <location>
        <begin position="974"/>
        <end position="993"/>
    </location>
</feature>
<evidence type="ECO:0000259" key="2">
    <source>
        <dbReference type="Pfam" id="PF15961"/>
    </source>
</evidence>
<feature type="compositionally biased region" description="Basic and acidic residues" evidence="1">
    <location>
        <begin position="984"/>
        <end position="993"/>
    </location>
</feature>
<feature type="region of interest" description="Disordered" evidence="1">
    <location>
        <begin position="834"/>
        <end position="873"/>
    </location>
</feature>
<feature type="compositionally biased region" description="Acidic residues" evidence="1">
    <location>
        <begin position="837"/>
        <end position="846"/>
    </location>
</feature>
<feature type="region of interest" description="Disordered" evidence="1">
    <location>
        <begin position="190"/>
        <end position="217"/>
    </location>
</feature>
<feature type="compositionally biased region" description="Basic and acidic residues" evidence="1">
    <location>
        <begin position="95"/>
        <end position="108"/>
    </location>
</feature>
<sequence>MGLSECLQQPSECQYFDEHQRTLRASAQNTLDGPASRASSLTTCFVQTLSESQLRQIATVLQQQNLDSTPRTKNVLYDAETKTRIIYRVVYPEDLDLHEPGSPSDRKGYSVRGRGKRGRPPKSAVRGPGRYDNRSVDMDLDEDGMLNDSTKDERKKLLPRTRSGRLSRPPRHMVKDYKRLHHLDFADADLDDSDGGYSDYQVSEPEEGEPEKAESKEELLEGLVIPKRKISSHFRCPTCQKIYLGRNRMARHFEMYPDHGNIDQIHVPSQTQANLGVGDSKAGLSGLNGVVRRGRGRGRRRGSWGAYMTPEARSQRRIIKLKESLCNMLSSYDENSKAFHALEQGTALEGPLLFSLLLRKLDGDTRHRFKTSRGTNTTSLLALPHAKVVMSSVVWGSLSAGLTGPHVVVPTGITMADNLLSAGNSLPGYSQGRINDKRWKRVRPSSPILEKIQEVVRPQPCFLVMSRVDGNENLKRVSPFILERVINGASKLDVSLRKLRDGTILIQTATDVHSSNIMAITEIPSSNKAYVPVKVEPHRFLNVCKGVVTCYDFDCATSSEMPSPPPVPPRSPWGSPPGPPRGPPPTPRRGPPQGSSPSPPRGTKVLGAVVGSPALISGSPEVRVGGRTGEAVKANPAGASRKAQRGIADISTPKKASKAVTKPSRTDLTPKPLLEKQKPLLKREVQERLGNARRPKKETHFRLLTTRCFVGTMYIVSKSHPLVELTEAMTGCEAGELTEVCGPAVAGLLSLWDLMLLRVEAVRTEETYVATLCDELQALLEKVRSLASDMLKPRNVEAKEHHFELQDKVLCSALGLPCGVYNVDDRCLRSRKHSLSLDDDDDDDEASPPTKQAKADLSDDSNQPSRLLQPAHDSKLDLKKSVCPEVLSALTLVAKPSEGHLQRVISGIVKGERTDNFDLQSTQEKMDVVESAATSVGSANISAQSFSNIDHHSEALQTVDEIVNESLKKLQFNTDAVSQSQSTARRDSTPNRVDKYMVLSKSDDGGESFDPEIALASMGKVDQPSNSSDFATMNIPNDSGPSYTLVPMTGRTNIDDTHDSFLNMSHMETDSNDHRFDPEITMTTLGLECSSSATKNEDSKFITSISAMDTSSKVSHSTKDLAMFNTNCSNPAVSHEQLTGKHVSSYSPEEMLASMEENNQTSDLKPSDVQFSLPIPQVKMEALADNNPDTFALVGENLLVRQSDKVSSYIVSGVKEENIVPVQSGDRQLLYQQSESTTNSSPFHAEITLAAIGGENQTVGANNEVHGIISSSFTPEMALAAMGEGDRNSSADSSEISFQVPLSTSRAVVNQTGSSFDPEAALAAMGEGEQSMPVTTQFQPTVTSTYQSNVSSSSSTFNLQQGFMEVGLDESGPDLDFEALSEEFNRNTRHS</sequence>
<evidence type="ECO:0000313" key="3">
    <source>
        <dbReference type="EMBL" id="CAD7461333.1"/>
    </source>
</evidence>
<protein>
    <recommendedName>
        <fullName evidence="2">DUF4764 domain-containing protein</fullName>
    </recommendedName>
</protein>
<feature type="region of interest" description="Disordered" evidence="1">
    <location>
        <begin position="558"/>
        <end position="671"/>
    </location>
</feature>
<name>A0A7R9IMV3_9NEOP</name>
<dbReference type="InterPro" id="IPR039946">
    <property type="entry name" value="ZN839"/>
</dbReference>
<evidence type="ECO:0000256" key="1">
    <source>
        <dbReference type="SAM" id="MobiDB-lite"/>
    </source>
</evidence>
<dbReference type="PANTHER" id="PTHR16116">
    <property type="entry name" value="ZINC FINGER PROTEIN 839"/>
    <property type="match status" value="1"/>
</dbReference>
<dbReference type="InterPro" id="IPR031885">
    <property type="entry name" value="DUF4764"/>
</dbReference>
<gene>
    <name evidence="3" type="ORF">TTEB3V08_LOCUS9245</name>
</gene>